<dbReference type="AlphaFoldDB" id="A0A420IK90"/>
<feature type="region of interest" description="Disordered" evidence="1">
    <location>
        <begin position="1"/>
        <end position="49"/>
    </location>
</feature>
<dbReference type="GO" id="GO:0005634">
    <property type="term" value="C:nucleus"/>
    <property type="evidence" value="ECO:0007669"/>
    <property type="project" value="TreeGrafter"/>
</dbReference>
<dbReference type="GO" id="GO:0003714">
    <property type="term" value="F:transcription corepressor activity"/>
    <property type="evidence" value="ECO:0007669"/>
    <property type="project" value="InterPro"/>
</dbReference>
<dbReference type="PANTHER" id="PTHR38406">
    <property type="entry name" value="TRANSCRIPTIONAL REPRESSOR OPI1"/>
    <property type="match status" value="1"/>
</dbReference>
<feature type="compositionally biased region" description="Basic and acidic residues" evidence="1">
    <location>
        <begin position="504"/>
        <end position="516"/>
    </location>
</feature>
<feature type="compositionally biased region" description="Polar residues" evidence="1">
    <location>
        <begin position="62"/>
        <end position="80"/>
    </location>
</feature>
<evidence type="ECO:0000256" key="1">
    <source>
        <dbReference type="SAM" id="MobiDB-lite"/>
    </source>
</evidence>
<comment type="caution">
    <text evidence="2">The sequence shown here is derived from an EMBL/GenBank/DDBJ whole genome shotgun (WGS) entry which is preliminary data.</text>
</comment>
<dbReference type="PANTHER" id="PTHR38406:SF1">
    <property type="entry name" value="TRANSCRIPTIONAL REPRESSOR OPI1"/>
    <property type="match status" value="1"/>
</dbReference>
<feature type="region of interest" description="Disordered" evidence="1">
    <location>
        <begin position="504"/>
        <end position="527"/>
    </location>
</feature>
<name>A0A420IK90_9PEZI</name>
<organism evidence="2 3">
    <name type="scientific">Golovinomyces cichoracearum</name>
    <dbReference type="NCBI Taxonomy" id="62708"/>
    <lineage>
        <taxon>Eukaryota</taxon>
        <taxon>Fungi</taxon>
        <taxon>Dikarya</taxon>
        <taxon>Ascomycota</taxon>
        <taxon>Pezizomycotina</taxon>
        <taxon>Leotiomycetes</taxon>
        <taxon>Erysiphales</taxon>
        <taxon>Erysiphaceae</taxon>
        <taxon>Golovinomyces</taxon>
    </lineage>
</organism>
<dbReference type="GO" id="GO:0008654">
    <property type="term" value="P:phospholipid biosynthetic process"/>
    <property type="evidence" value="ECO:0007669"/>
    <property type="project" value="TreeGrafter"/>
</dbReference>
<evidence type="ECO:0000313" key="2">
    <source>
        <dbReference type="EMBL" id="RKF74943.1"/>
    </source>
</evidence>
<dbReference type="InterPro" id="IPR013927">
    <property type="entry name" value="TF_Opi1_Ccg-8"/>
</dbReference>
<protein>
    <submittedName>
        <fullName evidence="2">Clock-controlled protein 8</fullName>
    </submittedName>
</protein>
<feature type="compositionally biased region" description="Polar residues" evidence="1">
    <location>
        <begin position="16"/>
        <end position="45"/>
    </location>
</feature>
<dbReference type="GO" id="GO:0005783">
    <property type="term" value="C:endoplasmic reticulum"/>
    <property type="evidence" value="ECO:0007669"/>
    <property type="project" value="TreeGrafter"/>
</dbReference>
<accession>A0A420IK90</accession>
<reference evidence="2 3" key="1">
    <citation type="journal article" date="2018" name="BMC Genomics">
        <title>Comparative genome analyses reveal sequence features reflecting distinct modes of host-adaptation between dicot and monocot powdery mildew.</title>
        <authorList>
            <person name="Wu Y."/>
            <person name="Ma X."/>
            <person name="Pan Z."/>
            <person name="Kale S.D."/>
            <person name="Song Y."/>
            <person name="King H."/>
            <person name="Zhang Q."/>
            <person name="Presley C."/>
            <person name="Deng X."/>
            <person name="Wei C.I."/>
            <person name="Xiao S."/>
        </authorList>
    </citation>
    <scope>NUCLEOTIDE SEQUENCE [LARGE SCALE GENOMIC DNA]</scope>
    <source>
        <strain evidence="2">UMSG1</strain>
    </source>
</reference>
<dbReference type="Proteomes" id="UP000285326">
    <property type="component" value="Unassembled WGS sequence"/>
</dbReference>
<dbReference type="GO" id="GO:0030968">
    <property type="term" value="P:endoplasmic reticulum unfolded protein response"/>
    <property type="evidence" value="ECO:0007669"/>
    <property type="project" value="TreeGrafter"/>
</dbReference>
<gene>
    <name evidence="2" type="ORF">GcM1_237134</name>
</gene>
<dbReference type="EMBL" id="MCBS01023700">
    <property type="protein sequence ID" value="RKF74943.1"/>
    <property type="molecule type" value="Genomic_DNA"/>
</dbReference>
<dbReference type="GO" id="GO:0006357">
    <property type="term" value="P:regulation of transcription by RNA polymerase II"/>
    <property type="evidence" value="ECO:0007669"/>
    <property type="project" value="TreeGrafter"/>
</dbReference>
<feature type="region of interest" description="Disordered" evidence="1">
    <location>
        <begin position="62"/>
        <end position="94"/>
    </location>
</feature>
<proteinExistence type="predicted"/>
<sequence>MHVNHMRGDNPPTYGQAPNPQSSKLTETNDFPFSFTKNPSPQNRTLPPLPFLLKKSEVFSEENTVRPSMNPSLAKNASNQPRPPPKSLQSPQDDPSIFAAESLEFCGSSSGSTLSIDDADVRLAAEALGDLRADFIISPQKQRSSISTYENEDKKPEPLLSLLTTSHPLIGNAIGGSLSAYSASKKYSPRFKSSAEYVERRFTPVVNTVSSVGRLTGVEGGVRWILGGRNSNQALSESKNCLESSNKRRRLDKDNIESSSIADCSSAHWRRYSQGSISEGLPVCDELRSPIYEQNQALVTTGSKQDQSLSTFSWQSRLVLSTSGLSISMSEESLRSLKYCLSTLRWANEHIRKVILALRAAIEQYDLEHDREVSAKKTDEKTILQNEAKRISLNTKITELKQDVLKTLKDVVDTVSKYAGGALPENARVLVRRHLTSLPQRFRIANSKPTDIKKQSNNVDLKTVEGGRRVLLLAGEGLDMMAQVSCVLNSTIMSAEDWCERLGRSSRAGRESEHDNTATTEKLPPKI</sequence>
<evidence type="ECO:0000313" key="3">
    <source>
        <dbReference type="Proteomes" id="UP000285326"/>
    </source>
</evidence>
<dbReference type="Pfam" id="PF08618">
    <property type="entry name" value="Opi1"/>
    <property type="match status" value="1"/>
</dbReference>